<dbReference type="InterPro" id="IPR021737">
    <property type="entry name" value="Phage_phiKZ_Orf197"/>
</dbReference>
<dbReference type="KEGG" id="palw:PSAL_005590"/>
<name>A0A418SEY1_9RHOB</name>
<dbReference type="Pfam" id="PF11750">
    <property type="entry name" value="DUF3307"/>
    <property type="match status" value="1"/>
</dbReference>
<dbReference type="Proteomes" id="UP000283786">
    <property type="component" value="Chromosome"/>
</dbReference>
<sequence length="245" mass="25731">MIATFAALLLAHACADFLLQSDAMAAAKQQRRAGPLLLHILIVIACTTLALGPDMADAIPPILLLGALHLVIDLAKSTLTPRGLAPFLLDQGAHLASLAGIALYWPGLFDQGFWGPQGDWLPATMALVAGLLIATRAGGYAVGLLMHRWAGTMQTKGLPRGGEHIGLMERGLIFLFLMGGEPSAIGFLIAAKSILRFDTAREDQAMGEYVIIGTLASFGWALLSAYATTGLLSALPDLGIPARNP</sequence>
<organism evidence="1 2">
    <name type="scientific">Pseudooceanicola algae</name>
    <dbReference type="NCBI Taxonomy" id="1537215"/>
    <lineage>
        <taxon>Bacteria</taxon>
        <taxon>Pseudomonadati</taxon>
        <taxon>Pseudomonadota</taxon>
        <taxon>Alphaproteobacteria</taxon>
        <taxon>Rhodobacterales</taxon>
        <taxon>Paracoccaceae</taxon>
        <taxon>Pseudooceanicola</taxon>
    </lineage>
</organism>
<accession>A0A418SEY1</accession>
<evidence type="ECO:0000313" key="1">
    <source>
        <dbReference type="EMBL" id="QPM89344.1"/>
    </source>
</evidence>
<protein>
    <recommendedName>
        <fullName evidence="3">DUF3307 domain-containing protein</fullName>
    </recommendedName>
</protein>
<proteinExistence type="predicted"/>
<reference evidence="1 2" key="1">
    <citation type="submission" date="2020-08" db="EMBL/GenBank/DDBJ databases">
        <title>Genome sequence of Rhodobacteraceae bacterium Lw-13e.</title>
        <authorList>
            <person name="Poehlein A."/>
            <person name="Wolter L."/>
            <person name="Daniel R."/>
            <person name="Brinkhoff T."/>
        </authorList>
    </citation>
    <scope>NUCLEOTIDE SEQUENCE [LARGE SCALE GENOMIC DNA]</scope>
    <source>
        <strain evidence="1 2">Lw-13e</strain>
    </source>
</reference>
<dbReference type="EMBL" id="CP060436">
    <property type="protein sequence ID" value="QPM89344.1"/>
    <property type="molecule type" value="Genomic_DNA"/>
</dbReference>
<dbReference type="AlphaFoldDB" id="A0A418SEY1"/>
<dbReference type="RefSeq" id="WP_119839601.1">
    <property type="nucleotide sequence ID" value="NZ_CP060436.1"/>
</dbReference>
<keyword evidence="2" id="KW-1185">Reference proteome</keyword>
<evidence type="ECO:0008006" key="3">
    <source>
        <dbReference type="Google" id="ProtNLM"/>
    </source>
</evidence>
<gene>
    <name evidence="1" type="ORF">PSAL_005590</name>
</gene>
<dbReference type="OrthoDB" id="8536716at2"/>
<evidence type="ECO:0000313" key="2">
    <source>
        <dbReference type="Proteomes" id="UP000283786"/>
    </source>
</evidence>